<gene>
    <name evidence="1" type="ORF">VNO77_20151</name>
</gene>
<comment type="caution">
    <text evidence="1">The sequence shown here is derived from an EMBL/GenBank/DDBJ whole genome shotgun (WGS) entry which is preliminary data.</text>
</comment>
<name>A0AAN9LNT1_CANGL</name>
<protein>
    <submittedName>
        <fullName evidence="1">Uncharacterized protein</fullName>
    </submittedName>
</protein>
<keyword evidence="2" id="KW-1185">Reference proteome</keyword>
<evidence type="ECO:0000313" key="2">
    <source>
        <dbReference type="Proteomes" id="UP001367508"/>
    </source>
</evidence>
<dbReference type="EMBL" id="JAYMYQ010000004">
    <property type="protein sequence ID" value="KAK7339480.1"/>
    <property type="molecule type" value="Genomic_DNA"/>
</dbReference>
<evidence type="ECO:0000313" key="1">
    <source>
        <dbReference type="EMBL" id="KAK7339480.1"/>
    </source>
</evidence>
<dbReference type="Proteomes" id="UP001367508">
    <property type="component" value="Unassembled WGS sequence"/>
</dbReference>
<reference evidence="1 2" key="1">
    <citation type="submission" date="2024-01" db="EMBL/GenBank/DDBJ databases">
        <title>The genomes of 5 underutilized Papilionoideae crops provide insights into root nodulation and disease resistanc.</title>
        <authorList>
            <person name="Jiang F."/>
        </authorList>
    </citation>
    <scope>NUCLEOTIDE SEQUENCE [LARGE SCALE GENOMIC DNA]</scope>
    <source>
        <strain evidence="1">LVBAO_FW01</strain>
        <tissue evidence="1">Leaves</tissue>
    </source>
</reference>
<sequence length="209" mass="23533">MVAQFGYSHGLGLALGCWRVLAAHGLVGWLSCWHMKCACWGKVRLRSISSLGPDHVQQKHSPKLLQLVTLKFMKMSDHHGRESSLEECSHYASSINLLLALFFYDLDGGSGNIRDHVSKRGYKLTTTLRAQTAYKPGEKNSIYGLLEVGNYSIRSAISQGYPMRHFWSSESEVHDYPNAFIERQTSLDSPRNGSCSKFQQLLFSLNLPH</sequence>
<accession>A0AAN9LNT1</accession>
<proteinExistence type="predicted"/>
<organism evidence="1 2">
    <name type="scientific">Canavalia gladiata</name>
    <name type="common">Sword bean</name>
    <name type="synonym">Dolichos gladiatus</name>
    <dbReference type="NCBI Taxonomy" id="3824"/>
    <lineage>
        <taxon>Eukaryota</taxon>
        <taxon>Viridiplantae</taxon>
        <taxon>Streptophyta</taxon>
        <taxon>Embryophyta</taxon>
        <taxon>Tracheophyta</taxon>
        <taxon>Spermatophyta</taxon>
        <taxon>Magnoliopsida</taxon>
        <taxon>eudicotyledons</taxon>
        <taxon>Gunneridae</taxon>
        <taxon>Pentapetalae</taxon>
        <taxon>rosids</taxon>
        <taxon>fabids</taxon>
        <taxon>Fabales</taxon>
        <taxon>Fabaceae</taxon>
        <taxon>Papilionoideae</taxon>
        <taxon>50 kb inversion clade</taxon>
        <taxon>NPAAA clade</taxon>
        <taxon>indigoferoid/millettioid clade</taxon>
        <taxon>Phaseoleae</taxon>
        <taxon>Canavalia</taxon>
    </lineage>
</organism>
<dbReference type="AlphaFoldDB" id="A0AAN9LNT1"/>